<dbReference type="InterPro" id="IPR006600">
    <property type="entry name" value="HTH_CenpB_DNA-bd_dom"/>
</dbReference>
<dbReference type="Gene3D" id="1.10.10.60">
    <property type="entry name" value="Homeodomain-like"/>
    <property type="match status" value="1"/>
</dbReference>
<dbReference type="AlphaFoldDB" id="A0A9J6H9M3"/>
<keyword evidence="5" id="KW-1185">Reference proteome</keyword>
<organism evidence="4 5">
    <name type="scientific">Haemaphysalis longicornis</name>
    <name type="common">Bush tick</name>
    <dbReference type="NCBI Taxonomy" id="44386"/>
    <lineage>
        <taxon>Eukaryota</taxon>
        <taxon>Metazoa</taxon>
        <taxon>Ecdysozoa</taxon>
        <taxon>Arthropoda</taxon>
        <taxon>Chelicerata</taxon>
        <taxon>Arachnida</taxon>
        <taxon>Acari</taxon>
        <taxon>Parasitiformes</taxon>
        <taxon>Ixodida</taxon>
        <taxon>Ixodoidea</taxon>
        <taxon>Ixodidae</taxon>
        <taxon>Haemaphysalinae</taxon>
        <taxon>Haemaphysalis</taxon>
    </lineage>
</organism>
<comment type="caution">
    <text evidence="4">The sequence shown here is derived from an EMBL/GenBank/DDBJ whole genome shotgun (WGS) entry which is preliminary data.</text>
</comment>
<dbReference type="Pfam" id="PF03221">
    <property type="entry name" value="HTH_Tnp_Tc5"/>
    <property type="match status" value="1"/>
</dbReference>
<dbReference type="GO" id="GO:0005634">
    <property type="term" value="C:nucleus"/>
    <property type="evidence" value="ECO:0007669"/>
    <property type="project" value="UniProtKB-SubCell"/>
</dbReference>
<keyword evidence="2" id="KW-0238">DNA-binding</keyword>
<feature type="domain" description="HTH CENPB-type" evidence="3">
    <location>
        <begin position="20"/>
        <end position="76"/>
    </location>
</feature>
<dbReference type="VEuPathDB" id="VectorBase:HLOH_043047"/>
<gene>
    <name evidence="4" type="ORF">HPB48_026478</name>
</gene>
<evidence type="ECO:0000256" key="1">
    <source>
        <dbReference type="ARBA" id="ARBA00004123"/>
    </source>
</evidence>
<protein>
    <recommendedName>
        <fullName evidence="3">HTH CENPB-type domain-containing protein</fullName>
    </recommendedName>
</protein>
<evidence type="ECO:0000313" key="4">
    <source>
        <dbReference type="EMBL" id="KAH9384470.1"/>
    </source>
</evidence>
<dbReference type="PROSITE" id="PS51253">
    <property type="entry name" value="HTH_CENPB"/>
    <property type="match status" value="1"/>
</dbReference>
<dbReference type="GO" id="GO:0003677">
    <property type="term" value="F:DNA binding"/>
    <property type="evidence" value="ECO:0007669"/>
    <property type="project" value="UniProtKB-KW"/>
</dbReference>
<accession>A0A9J6H9M3</accession>
<proteinExistence type="predicted"/>
<dbReference type="SUPFAM" id="SSF46689">
    <property type="entry name" value="Homeodomain-like"/>
    <property type="match status" value="1"/>
</dbReference>
<dbReference type="EMBL" id="JABSTR010002474">
    <property type="protein sequence ID" value="KAH9384470.1"/>
    <property type="molecule type" value="Genomic_DNA"/>
</dbReference>
<evidence type="ECO:0000259" key="3">
    <source>
        <dbReference type="PROSITE" id="PS51253"/>
    </source>
</evidence>
<dbReference type="InterPro" id="IPR009057">
    <property type="entry name" value="Homeodomain-like_sf"/>
</dbReference>
<dbReference type="OrthoDB" id="6485042at2759"/>
<comment type="subcellular location">
    <subcellularLocation>
        <location evidence="1">Nucleus</location>
    </subcellularLocation>
</comment>
<dbReference type="Proteomes" id="UP000821853">
    <property type="component" value="Unassembled WGS sequence"/>
</dbReference>
<evidence type="ECO:0000256" key="2">
    <source>
        <dbReference type="ARBA" id="ARBA00023125"/>
    </source>
</evidence>
<reference evidence="4 5" key="1">
    <citation type="journal article" date="2020" name="Cell">
        <title>Large-Scale Comparative Analyses of Tick Genomes Elucidate Their Genetic Diversity and Vector Capacities.</title>
        <authorList>
            <consortium name="Tick Genome and Microbiome Consortium (TIGMIC)"/>
            <person name="Jia N."/>
            <person name="Wang J."/>
            <person name="Shi W."/>
            <person name="Du L."/>
            <person name="Sun Y."/>
            <person name="Zhan W."/>
            <person name="Jiang J.F."/>
            <person name="Wang Q."/>
            <person name="Zhang B."/>
            <person name="Ji P."/>
            <person name="Bell-Sakyi L."/>
            <person name="Cui X.M."/>
            <person name="Yuan T.T."/>
            <person name="Jiang B.G."/>
            <person name="Yang W.F."/>
            <person name="Lam T.T."/>
            <person name="Chang Q.C."/>
            <person name="Ding S.J."/>
            <person name="Wang X.J."/>
            <person name="Zhu J.G."/>
            <person name="Ruan X.D."/>
            <person name="Zhao L."/>
            <person name="Wei J.T."/>
            <person name="Ye R.Z."/>
            <person name="Que T.C."/>
            <person name="Du C.H."/>
            <person name="Zhou Y.H."/>
            <person name="Cheng J.X."/>
            <person name="Dai P.F."/>
            <person name="Guo W.B."/>
            <person name="Han X.H."/>
            <person name="Huang E.J."/>
            <person name="Li L.F."/>
            <person name="Wei W."/>
            <person name="Gao Y.C."/>
            <person name="Liu J.Z."/>
            <person name="Shao H.Z."/>
            <person name="Wang X."/>
            <person name="Wang C.C."/>
            <person name="Yang T.C."/>
            <person name="Huo Q.B."/>
            <person name="Li W."/>
            <person name="Chen H.Y."/>
            <person name="Chen S.E."/>
            <person name="Zhou L.G."/>
            <person name="Ni X.B."/>
            <person name="Tian J.H."/>
            <person name="Sheng Y."/>
            <person name="Liu T."/>
            <person name="Pan Y.S."/>
            <person name="Xia L.Y."/>
            <person name="Li J."/>
            <person name="Zhao F."/>
            <person name="Cao W.C."/>
        </authorList>
    </citation>
    <scope>NUCLEOTIDE SEQUENCE [LARGE SCALE GENOMIC DNA]</scope>
    <source>
        <strain evidence="4">HaeL-2018</strain>
    </source>
</reference>
<sequence length="76" mass="8688">MSTILENKNNIVSGGAKSTYRERLRKATYVDVEDAQLKWCVDARARNIPISDPMMLRKARDFAFMLDFPDFCQGNG</sequence>
<name>A0A9J6H9M3_HAELO</name>
<evidence type="ECO:0000313" key="5">
    <source>
        <dbReference type="Proteomes" id="UP000821853"/>
    </source>
</evidence>